<accession>A0A2I2MFN8</accession>
<dbReference type="AlphaFoldDB" id="A0A2I2MFN8"/>
<feature type="coiled-coil region" evidence="1">
    <location>
        <begin position="25"/>
        <end position="59"/>
    </location>
</feature>
<dbReference type="EMBL" id="LT966316">
    <property type="protein sequence ID" value="SOU92531.1"/>
    <property type="molecule type" value="Genomic_DNA"/>
</dbReference>
<keyword evidence="1" id="KW-0175">Coiled coil</keyword>
<evidence type="ECO:0000256" key="1">
    <source>
        <dbReference type="SAM" id="Coils"/>
    </source>
</evidence>
<sequence length="79" mass="8978">MAATVLNSPLAVEMSVFVVRAFVKLREMLSTHKEVARKIEELERKLADHDEAIIGLFEAIRQLMGPPLENRKQIGFTKD</sequence>
<dbReference type="OrthoDB" id="9816206at2"/>
<name>A0A2I2MFN8_9BACT</name>
<evidence type="ECO:0000313" key="2">
    <source>
        <dbReference type="EMBL" id="SOU92531.1"/>
    </source>
</evidence>
<gene>
    <name evidence="2" type="ORF">LFTS_01158</name>
</gene>
<organism evidence="2">
    <name type="scientific">Leptospirillum ferriphilum</name>
    <dbReference type="NCBI Taxonomy" id="178606"/>
    <lineage>
        <taxon>Bacteria</taxon>
        <taxon>Pseudomonadati</taxon>
        <taxon>Nitrospirota</taxon>
        <taxon>Nitrospiria</taxon>
        <taxon>Nitrospirales</taxon>
        <taxon>Nitrospiraceae</taxon>
        <taxon>Leptospirillum</taxon>
    </lineage>
</organism>
<reference evidence="2" key="1">
    <citation type="submission" date="2017-12" db="EMBL/GenBank/DDBJ databases">
        <authorList>
            <consortium name="SysMetEx"/>
        </authorList>
    </citation>
    <scope>NUCLEOTIDE SEQUENCE</scope>
    <source>
        <strain evidence="2">Pb_238</strain>
    </source>
</reference>
<protein>
    <submittedName>
        <fullName evidence="2">ORF6N domain-containing protein</fullName>
    </submittedName>
</protein>
<proteinExistence type="predicted"/>